<dbReference type="AlphaFoldDB" id="A0A2T9YRD4"/>
<dbReference type="Proteomes" id="UP000245383">
    <property type="component" value="Unassembled WGS sequence"/>
</dbReference>
<feature type="non-terminal residue" evidence="2">
    <location>
        <position position="615"/>
    </location>
</feature>
<dbReference type="OrthoDB" id="7250310at2759"/>
<sequence>MIFYKSTLSAYFLAQALFQISVSADEPRTKVQPYDGPAVTHSVNGAVTICDKNGCVTTLNKDIIEDHSVNVYPEKKEVVFTIVKCKSDIYPECKNGDQRCINEQTAYEECVDGKWTYKPCRPNVKCYTLNGPRVTCALGNNEAECSNGETRCASDTAYSEICSNGKWTGRKCGDNQKCRYTDINTYGCADINVPECKNGASRCNPQRFGAEYCPNGKWEFRKCGGNEECKITEGNFAKCVDPNPPAPACNNGDQKCNSEQTAYEECVDKKWTYKACKLNEKCYTLNGFKVTCGLGNNEAECSGDATRCASDGVDSETCSNGKWVRRKCSANQTCRYTDINTYGCADINVPECKNGASRCNPQRFGAEYCPNGKWEFRKCGGNEECKITEGNFAKCVDPNPPAPACNNGDQKCNSEQTAYEECVDGKWTYKACKLNEKCYTLNGFKVTCGLGNNEAECSGDATRCASDGVDSETCSNGKWVRRKCSANQTCRYTDINTYGCADINVPECKNGASRCNPQRFGAEYCPNGKWEFRKCGGNEECKITEGNFAKCVDPNPPAPACNNGDQKCNSEQTAYEECVDGKWTYKACKLNEKCYTLNGFKVTCGLGNNEAECKD</sequence>
<reference evidence="2 3" key="1">
    <citation type="journal article" date="2018" name="MBio">
        <title>Comparative Genomics Reveals the Core Gene Toolbox for the Fungus-Insect Symbiosis.</title>
        <authorList>
            <person name="Wang Y."/>
            <person name="Stata M."/>
            <person name="Wang W."/>
            <person name="Stajich J.E."/>
            <person name="White M.M."/>
            <person name="Moncalvo J.M."/>
        </authorList>
    </citation>
    <scope>NUCLEOTIDE SEQUENCE [LARGE SCALE GENOMIC DNA]</scope>
    <source>
        <strain evidence="2 3">SWE-8-4</strain>
    </source>
</reference>
<evidence type="ECO:0008006" key="4">
    <source>
        <dbReference type="Google" id="ProtNLM"/>
    </source>
</evidence>
<name>A0A2T9YRD4_9FUNG</name>
<proteinExistence type="predicted"/>
<gene>
    <name evidence="2" type="ORF">BB561_002205</name>
</gene>
<protein>
    <recommendedName>
        <fullName evidence="4">Tenascin-X</fullName>
    </recommendedName>
</protein>
<dbReference type="EMBL" id="MBFR01000071">
    <property type="protein sequence ID" value="PVU94889.1"/>
    <property type="molecule type" value="Genomic_DNA"/>
</dbReference>
<organism evidence="2 3">
    <name type="scientific">Smittium simulii</name>
    <dbReference type="NCBI Taxonomy" id="133385"/>
    <lineage>
        <taxon>Eukaryota</taxon>
        <taxon>Fungi</taxon>
        <taxon>Fungi incertae sedis</taxon>
        <taxon>Zoopagomycota</taxon>
        <taxon>Kickxellomycotina</taxon>
        <taxon>Harpellomycetes</taxon>
        <taxon>Harpellales</taxon>
        <taxon>Legeriomycetaceae</taxon>
        <taxon>Smittium</taxon>
    </lineage>
</organism>
<accession>A0A2T9YRD4</accession>
<feature type="chain" id="PRO_5015626211" description="Tenascin-X" evidence="1">
    <location>
        <begin position="25"/>
        <end position="615"/>
    </location>
</feature>
<feature type="signal peptide" evidence="1">
    <location>
        <begin position="1"/>
        <end position="24"/>
    </location>
</feature>
<keyword evidence="3" id="KW-1185">Reference proteome</keyword>
<evidence type="ECO:0000256" key="1">
    <source>
        <dbReference type="SAM" id="SignalP"/>
    </source>
</evidence>
<keyword evidence="1" id="KW-0732">Signal</keyword>
<dbReference type="STRING" id="133385.A0A2T9YRD4"/>
<evidence type="ECO:0000313" key="3">
    <source>
        <dbReference type="Proteomes" id="UP000245383"/>
    </source>
</evidence>
<comment type="caution">
    <text evidence="2">The sequence shown here is derived from an EMBL/GenBank/DDBJ whole genome shotgun (WGS) entry which is preliminary data.</text>
</comment>
<evidence type="ECO:0000313" key="2">
    <source>
        <dbReference type="EMBL" id="PVU94889.1"/>
    </source>
</evidence>